<evidence type="ECO:0000313" key="3">
    <source>
        <dbReference type="Proteomes" id="UP000655589"/>
    </source>
</evidence>
<dbReference type="RefSeq" id="WP_171103803.1">
    <property type="nucleotide sequence ID" value="NZ_BMPT01000006.1"/>
</dbReference>
<reference evidence="2" key="1">
    <citation type="journal article" date="2014" name="Int. J. Syst. Evol. Microbiol.">
        <title>Complete genome sequence of Corynebacterium casei LMG S-19264T (=DSM 44701T), isolated from a smear-ripened cheese.</title>
        <authorList>
            <consortium name="US DOE Joint Genome Institute (JGI-PGF)"/>
            <person name="Walter F."/>
            <person name="Albersmeier A."/>
            <person name="Kalinowski J."/>
            <person name="Ruckert C."/>
        </authorList>
    </citation>
    <scope>NUCLEOTIDE SEQUENCE</scope>
    <source>
        <strain evidence="2">JCM 3051</strain>
    </source>
</reference>
<dbReference type="InterPro" id="IPR000182">
    <property type="entry name" value="GNAT_dom"/>
</dbReference>
<dbReference type="PROSITE" id="PS51186">
    <property type="entry name" value="GNAT"/>
    <property type="match status" value="1"/>
</dbReference>
<name>A0A8H9GG53_9MICO</name>
<dbReference type="GO" id="GO:0016747">
    <property type="term" value="F:acyltransferase activity, transferring groups other than amino-acyl groups"/>
    <property type="evidence" value="ECO:0007669"/>
    <property type="project" value="InterPro"/>
</dbReference>
<evidence type="ECO:0000313" key="2">
    <source>
        <dbReference type="EMBL" id="GGM22802.1"/>
    </source>
</evidence>
<keyword evidence="2" id="KW-0808">Transferase</keyword>
<organism evidence="2 3">
    <name type="scientific">Promicromonospora citrea</name>
    <dbReference type="NCBI Taxonomy" id="43677"/>
    <lineage>
        <taxon>Bacteria</taxon>
        <taxon>Bacillati</taxon>
        <taxon>Actinomycetota</taxon>
        <taxon>Actinomycetes</taxon>
        <taxon>Micrococcales</taxon>
        <taxon>Promicromonosporaceae</taxon>
        <taxon>Promicromonospora</taxon>
    </lineage>
</organism>
<dbReference type="SUPFAM" id="SSF55729">
    <property type="entry name" value="Acyl-CoA N-acyltransferases (Nat)"/>
    <property type="match status" value="1"/>
</dbReference>
<dbReference type="Proteomes" id="UP000655589">
    <property type="component" value="Unassembled WGS sequence"/>
</dbReference>
<dbReference type="InterPro" id="IPR016181">
    <property type="entry name" value="Acyl_CoA_acyltransferase"/>
</dbReference>
<feature type="domain" description="N-acetyltransferase" evidence="1">
    <location>
        <begin position="1"/>
        <end position="159"/>
    </location>
</feature>
<evidence type="ECO:0000259" key="1">
    <source>
        <dbReference type="PROSITE" id="PS51186"/>
    </source>
</evidence>
<reference evidence="2" key="2">
    <citation type="submission" date="2020-09" db="EMBL/GenBank/DDBJ databases">
        <authorList>
            <person name="Sun Q."/>
            <person name="Ohkuma M."/>
        </authorList>
    </citation>
    <scope>NUCLEOTIDE SEQUENCE</scope>
    <source>
        <strain evidence="2">JCM 3051</strain>
    </source>
</reference>
<gene>
    <name evidence="2" type="primary">yhbS</name>
    <name evidence="2" type="ORF">GCM10010102_18160</name>
</gene>
<dbReference type="Pfam" id="PF13508">
    <property type="entry name" value="Acetyltransf_7"/>
    <property type="match status" value="1"/>
</dbReference>
<comment type="caution">
    <text evidence="2">The sequence shown here is derived from an EMBL/GenBank/DDBJ whole genome shotgun (WGS) entry which is preliminary data.</text>
</comment>
<protein>
    <submittedName>
        <fullName evidence="2">N-acetyltransferase</fullName>
    </submittedName>
</protein>
<accession>A0A8H9GG53</accession>
<dbReference type="Gene3D" id="3.40.630.30">
    <property type="match status" value="1"/>
</dbReference>
<dbReference type="EMBL" id="BMPT01000006">
    <property type="protein sequence ID" value="GGM22802.1"/>
    <property type="molecule type" value="Genomic_DNA"/>
</dbReference>
<proteinExistence type="predicted"/>
<sequence length="181" mass="18902">MLIRRERPSDAPEIRALTAAAFAGVAHSAPPVEPDGVPGEATLVGWLRADAGWVPELALVAQHHASGRELLGHAVATRGRMAGRPVLGLGPVSVRPDHQGRGVGSALLHALLGAADALGEPAVVLLGDPAFYGRFGFVPAHELGISAPDPTWGAAFQARALSAWRAEYAGEFRYAAPFDRL</sequence>
<dbReference type="AlphaFoldDB" id="A0A8H9GG53"/>
<keyword evidence="3" id="KW-1185">Reference proteome</keyword>